<gene>
    <name evidence="2" type="ORF">EAE97_006524</name>
</gene>
<dbReference type="AlphaFoldDB" id="A0A9P5M665"/>
<dbReference type="RefSeq" id="XP_038731969.1">
    <property type="nucleotide sequence ID" value="XM_038877037.1"/>
</dbReference>
<dbReference type="EMBL" id="RCSW01000012">
    <property type="protein sequence ID" value="KAF7941687.1"/>
    <property type="molecule type" value="Genomic_DNA"/>
</dbReference>
<sequence length="471" mass="54657">MMNLDKISPQVEKCIVNMDVSRVLQIFTSLGQTDIVCSLNEKFRTSRMEFDNTLLTLEYYVQRGLKTQRYLTEQMRTDTDPSDWPYDPKIDNPFTNIEERLMNKFGTRWPTVSGALDMIHNKFKHCVEKKEWKDSTGLTYRAWVTVDVCPDKILWGENTSVFESEQFLSRLRPKFMVFYPGLVNLAFLEESQIEELERNKYQFDDKWRDMKFRRKVTDTIAKVIGRCNSIGNFLFNCDSHFRGEKLDRRCKIMYEEFCVQRKRLENADTRNFSDFFFARDFSYAGDLQNPENPWQPTDSAGCILHFSKMMVDRKFRRDDNPIYKSDSLSKIKEYGIVYAKTRRSNPESSSGSAEKNKESGKLRDTLRKELKENSLKPRNSDRGSWQTRTESHGQQQGDSNKKVESQPPAKKVDSSDKVKAHPPGHSLRRAEPLQSVGKRAEAKKSSKKPDPQVVPSSSRTGGSGATSRRHG</sequence>
<dbReference type="GeneID" id="62150113"/>
<evidence type="ECO:0000313" key="2">
    <source>
        <dbReference type="EMBL" id="KAF7941687.1"/>
    </source>
</evidence>
<organism evidence="2 3">
    <name type="scientific">Botrytis byssoidea</name>
    <dbReference type="NCBI Taxonomy" id="139641"/>
    <lineage>
        <taxon>Eukaryota</taxon>
        <taxon>Fungi</taxon>
        <taxon>Dikarya</taxon>
        <taxon>Ascomycota</taxon>
        <taxon>Pezizomycotina</taxon>
        <taxon>Leotiomycetes</taxon>
        <taxon>Helotiales</taxon>
        <taxon>Sclerotiniaceae</taxon>
        <taxon>Botrytis</taxon>
    </lineage>
</organism>
<reference evidence="2 3" key="1">
    <citation type="journal article" date="2020" name="Genome Biol. Evol.">
        <title>Comparative genomics of Sclerotiniaceae.</title>
        <authorList>
            <person name="Valero Jimenez C.A."/>
            <person name="Steentjes M."/>
            <person name="Scholten O.E."/>
            <person name="Van Kan J.A.L."/>
        </authorList>
    </citation>
    <scope>NUCLEOTIDE SEQUENCE [LARGE SCALE GENOMIC DNA]</scope>
    <source>
        <strain evidence="2 3">MUCL 94</strain>
    </source>
</reference>
<comment type="caution">
    <text evidence="2">The sequence shown here is derived from an EMBL/GenBank/DDBJ whole genome shotgun (WGS) entry which is preliminary data.</text>
</comment>
<evidence type="ECO:0000313" key="3">
    <source>
        <dbReference type="Proteomes" id="UP000710849"/>
    </source>
</evidence>
<protein>
    <submittedName>
        <fullName evidence="2">Uncharacterized protein</fullName>
    </submittedName>
</protein>
<name>A0A9P5M665_9HELO</name>
<feature type="compositionally biased region" description="Polar residues" evidence="1">
    <location>
        <begin position="382"/>
        <end position="398"/>
    </location>
</feature>
<proteinExistence type="predicted"/>
<keyword evidence="3" id="KW-1185">Reference proteome</keyword>
<evidence type="ECO:0000256" key="1">
    <source>
        <dbReference type="SAM" id="MobiDB-lite"/>
    </source>
</evidence>
<accession>A0A9P5M665</accession>
<feature type="compositionally biased region" description="Basic and acidic residues" evidence="1">
    <location>
        <begin position="438"/>
        <end position="450"/>
    </location>
</feature>
<feature type="compositionally biased region" description="Basic and acidic residues" evidence="1">
    <location>
        <begin position="399"/>
        <end position="419"/>
    </location>
</feature>
<feature type="compositionally biased region" description="Basic and acidic residues" evidence="1">
    <location>
        <begin position="354"/>
        <end position="381"/>
    </location>
</feature>
<feature type="region of interest" description="Disordered" evidence="1">
    <location>
        <begin position="341"/>
        <end position="471"/>
    </location>
</feature>
<dbReference type="Proteomes" id="UP000710849">
    <property type="component" value="Unassembled WGS sequence"/>
</dbReference>